<evidence type="ECO:0000313" key="3">
    <source>
        <dbReference type="EMBL" id="MAA13641.1"/>
    </source>
</evidence>
<dbReference type="EMBL" id="GFPF01002495">
    <property type="protein sequence ID" value="MAA13641.1"/>
    <property type="molecule type" value="Transcribed_RNA"/>
</dbReference>
<organism evidence="3">
    <name type="scientific">Rhipicephalus zambeziensis</name>
    <dbReference type="NCBI Taxonomy" id="60191"/>
    <lineage>
        <taxon>Eukaryota</taxon>
        <taxon>Metazoa</taxon>
        <taxon>Ecdysozoa</taxon>
        <taxon>Arthropoda</taxon>
        <taxon>Chelicerata</taxon>
        <taxon>Arachnida</taxon>
        <taxon>Acari</taxon>
        <taxon>Parasitiformes</taxon>
        <taxon>Ixodida</taxon>
        <taxon>Ixodoidea</taxon>
        <taxon>Ixodidae</taxon>
        <taxon>Rhipicephalinae</taxon>
        <taxon>Rhipicephalus</taxon>
        <taxon>Rhipicephalus</taxon>
    </lineage>
</organism>
<feature type="signal peptide" evidence="2">
    <location>
        <begin position="1"/>
        <end position="19"/>
    </location>
</feature>
<dbReference type="AlphaFoldDB" id="A0A224YGQ7"/>
<accession>A0A224YGQ7</accession>
<name>A0A224YGQ7_9ACAR</name>
<keyword evidence="2" id="KW-0732">Signal</keyword>
<sequence length="123" mass="13937">MTTYKFSFVVVLLFTFIYCNDTKPQALQRQGTRKRPTLKGPYDDIPNNHSITCPPRPPRNLTCKYYLFSSNGTTRTGKRLCNRPDNGTCSRGNGGHQRYGKCLNGTCIIPNYTKKTHRSAVLS</sequence>
<protein>
    <recommendedName>
        <fullName evidence="4">Basic tail secreted protein</fullName>
    </recommendedName>
</protein>
<feature type="chain" id="PRO_5012827263" description="Basic tail secreted protein" evidence="2">
    <location>
        <begin position="20"/>
        <end position="123"/>
    </location>
</feature>
<evidence type="ECO:0000256" key="2">
    <source>
        <dbReference type="SAM" id="SignalP"/>
    </source>
</evidence>
<proteinExistence type="predicted"/>
<evidence type="ECO:0008006" key="4">
    <source>
        <dbReference type="Google" id="ProtNLM"/>
    </source>
</evidence>
<evidence type="ECO:0000256" key="1">
    <source>
        <dbReference type="SAM" id="MobiDB-lite"/>
    </source>
</evidence>
<reference evidence="3" key="1">
    <citation type="journal article" date="2017" name="Parasit. Vectors">
        <title>Sialotranscriptomics of Rhipicephalus zambeziensis reveals intricate expression profiles of secretory proteins and suggests tight temporal transcriptional regulation during blood-feeding.</title>
        <authorList>
            <person name="de Castro M.H."/>
            <person name="de Klerk D."/>
            <person name="Pienaar R."/>
            <person name="Rees D.J.G."/>
            <person name="Mans B.J."/>
        </authorList>
    </citation>
    <scope>NUCLEOTIDE SEQUENCE</scope>
    <source>
        <tissue evidence="3">Salivary glands</tissue>
    </source>
</reference>
<feature type="region of interest" description="Disordered" evidence="1">
    <location>
        <begin position="28"/>
        <end position="50"/>
    </location>
</feature>